<dbReference type="NCBIfam" id="NF041518">
    <property type="entry name" value="choice_anch_Q"/>
    <property type="match status" value="1"/>
</dbReference>
<dbReference type="InterPro" id="IPR011050">
    <property type="entry name" value="Pectin_lyase_fold/virulence"/>
</dbReference>
<accession>A0A382FYE4</accession>
<dbReference type="Gene3D" id="2.160.20.10">
    <property type="entry name" value="Single-stranded right-handed beta-helix, Pectin lyase-like"/>
    <property type="match status" value="1"/>
</dbReference>
<dbReference type="SUPFAM" id="SSF51126">
    <property type="entry name" value="Pectin lyase-like"/>
    <property type="match status" value="2"/>
</dbReference>
<dbReference type="AlphaFoldDB" id="A0A382FYE4"/>
<evidence type="ECO:0000313" key="1">
    <source>
        <dbReference type="EMBL" id="SVB67642.1"/>
    </source>
</evidence>
<dbReference type="InterPro" id="IPR006626">
    <property type="entry name" value="PbH1"/>
</dbReference>
<sequence>AEAQTNSDGSKEFPFDNITSALEQINVGDTIYLEPGEHHSPGSRGIDVGDQYPEFYVHGSTGDPKDVILNGNYETRHFSIRNSKAGFKHITFSNGSASESIGGGGGGSFIIGPGDETKVTFDNCIFYRNQTDGSSWRAGGAILVDNVKEISFTNCVFRENRVESGTRGGAVYIYADQSSGQHTLSLFDHCKFISNGVQMGQSSNQEHLSGGAIAASGAVVIQNSLIDSNYVHHSYANQGEIIGAFGSAVQIHYSGNTDELSNWDNVPYSIFSSNIVSNTWVRVTGSVDGAYIRASTKIKMENNLIINNSVSTEINQNGWDIRGGVMIDQYGNLPAPIAFINNTVAYNSMQQPSSGSNAYVPGLMYSHNNNTGENAAVIGNNIIHSNQGYMSNDDYDEWGPSGDDNGIAHLYNNLIGKSSKLGTDPVSGRPNFKNPSNGNYQLSMSSAAIDAGALSFTGGYNAPIKDLRGYYRVGTPDLGAYEAGASKYILTMADDIAEGDRDFSGDTTFVK</sequence>
<feature type="non-terminal residue" evidence="1">
    <location>
        <position position="1"/>
    </location>
</feature>
<dbReference type="InterPro" id="IPR012334">
    <property type="entry name" value="Pectin_lyas_fold"/>
</dbReference>
<proteinExistence type="predicted"/>
<dbReference type="EMBL" id="UINC01052379">
    <property type="protein sequence ID" value="SVB67642.1"/>
    <property type="molecule type" value="Genomic_DNA"/>
</dbReference>
<gene>
    <name evidence="1" type="ORF">METZ01_LOCUS220496</name>
</gene>
<reference evidence="1" key="1">
    <citation type="submission" date="2018-05" db="EMBL/GenBank/DDBJ databases">
        <authorList>
            <person name="Lanie J.A."/>
            <person name="Ng W.-L."/>
            <person name="Kazmierczak K.M."/>
            <person name="Andrzejewski T.M."/>
            <person name="Davidsen T.M."/>
            <person name="Wayne K.J."/>
            <person name="Tettelin H."/>
            <person name="Glass J.I."/>
            <person name="Rusch D."/>
            <person name="Podicherti R."/>
            <person name="Tsui H.-C.T."/>
            <person name="Winkler M.E."/>
        </authorList>
    </citation>
    <scope>NUCLEOTIDE SEQUENCE</scope>
</reference>
<dbReference type="SMART" id="SM00710">
    <property type="entry name" value="PbH1"/>
    <property type="match status" value="6"/>
</dbReference>
<feature type="non-terminal residue" evidence="1">
    <location>
        <position position="511"/>
    </location>
</feature>
<dbReference type="InterPro" id="IPR059226">
    <property type="entry name" value="Choice_anch_Q_dom"/>
</dbReference>
<name>A0A382FYE4_9ZZZZ</name>
<protein>
    <recommendedName>
        <fullName evidence="2">Right handed beta helix domain-containing protein</fullName>
    </recommendedName>
</protein>
<organism evidence="1">
    <name type="scientific">marine metagenome</name>
    <dbReference type="NCBI Taxonomy" id="408172"/>
    <lineage>
        <taxon>unclassified sequences</taxon>
        <taxon>metagenomes</taxon>
        <taxon>ecological metagenomes</taxon>
    </lineage>
</organism>
<evidence type="ECO:0008006" key="2">
    <source>
        <dbReference type="Google" id="ProtNLM"/>
    </source>
</evidence>